<comment type="caution">
    <text evidence="1">The sequence shown here is derived from an EMBL/GenBank/DDBJ whole genome shotgun (WGS) entry which is preliminary data.</text>
</comment>
<evidence type="ECO:0000313" key="1">
    <source>
        <dbReference type="EMBL" id="CAG5072882.1"/>
    </source>
</evidence>
<accession>A0ABM8UVY9</accession>
<sequence>METSYKKAFRFTDVARTFINDQEDQETKLVYALNSVVEQIDEQREAYSKKVTKLQRKYAAEDKFGCILRDDKGNYRYKKDQEEVLEEKLDELFNHEDSVEFEPEYVDVASLPEKLPSFLRKTFSGFVIEPSEPESPSQKLKSLLHKTT</sequence>
<protein>
    <submittedName>
        <fullName evidence="1">Uncharacterized protein</fullName>
    </submittedName>
</protein>
<dbReference type="RefSeq" id="WP_215235701.1">
    <property type="nucleotide sequence ID" value="NZ_CAJRAU010000007.1"/>
</dbReference>
<proteinExistence type="predicted"/>
<gene>
    <name evidence="1" type="ORF">DYBT9623_04422</name>
</gene>
<organism evidence="1 2">
    <name type="scientific">Dyadobacter linearis</name>
    <dbReference type="NCBI Taxonomy" id="2823330"/>
    <lineage>
        <taxon>Bacteria</taxon>
        <taxon>Pseudomonadati</taxon>
        <taxon>Bacteroidota</taxon>
        <taxon>Cytophagia</taxon>
        <taxon>Cytophagales</taxon>
        <taxon>Spirosomataceae</taxon>
        <taxon>Dyadobacter</taxon>
    </lineage>
</organism>
<evidence type="ECO:0000313" key="2">
    <source>
        <dbReference type="Proteomes" id="UP000679725"/>
    </source>
</evidence>
<name>A0ABM8UVY9_9BACT</name>
<dbReference type="EMBL" id="CAJRAU010000007">
    <property type="protein sequence ID" value="CAG5072882.1"/>
    <property type="molecule type" value="Genomic_DNA"/>
</dbReference>
<keyword evidence="2" id="KW-1185">Reference proteome</keyword>
<dbReference type="Proteomes" id="UP000679725">
    <property type="component" value="Unassembled WGS sequence"/>
</dbReference>
<reference evidence="1 2" key="1">
    <citation type="submission" date="2021-04" db="EMBL/GenBank/DDBJ databases">
        <authorList>
            <person name="Rodrigo-Torres L."/>
            <person name="Arahal R. D."/>
            <person name="Lucena T."/>
        </authorList>
    </citation>
    <scope>NUCLEOTIDE SEQUENCE [LARGE SCALE GENOMIC DNA]</scope>
    <source>
        <strain evidence="1 2">CECT 9623</strain>
    </source>
</reference>